<protein>
    <recommendedName>
        <fullName evidence="1">F5/8 type C domain-containing protein</fullName>
    </recommendedName>
</protein>
<organism evidence="2 3">
    <name type="scientific">Paenibacillus paeoniae</name>
    <dbReference type="NCBI Taxonomy" id="2292705"/>
    <lineage>
        <taxon>Bacteria</taxon>
        <taxon>Bacillati</taxon>
        <taxon>Bacillota</taxon>
        <taxon>Bacilli</taxon>
        <taxon>Bacillales</taxon>
        <taxon>Paenibacillaceae</taxon>
        <taxon>Paenibacillus</taxon>
    </lineage>
</organism>
<accession>A0A371P0I2</accession>
<dbReference type="AlphaFoldDB" id="A0A371P0I2"/>
<dbReference type="RefSeq" id="WP_116050349.1">
    <property type="nucleotide sequence ID" value="NZ_QUBQ01000011.1"/>
</dbReference>
<dbReference type="InterPro" id="IPR000421">
    <property type="entry name" value="FA58C"/>
</dbReference>
<sequence length="540" mass="63166">MEMIFRNFALNYLNCRKIQIANYFYSIGLPLEFYYYEALESTDKVLSEIIEMRSRKWKYPSNVLVKWGMNDLGIEWIEIPFKKLSDIKDVVYDLLGRSVPVFLWVTASEVKHNPNLDRNSKHSIMVTEYSEKDGLYKIQDIPFFSEVFYTFDDIERMCNGIPEQRRSLIYFAFSDESLDTGKLERKLKAYIQNYHDESRFFEYLKEIFLLRETTRSNLKEDFQYIDDALSIIAGSRYLFANALKKFEWNEVYYGMFMAISENVEKLKLMISIGLMRRKYDHEKIVEAIDKLKKMEHDAIFLLKSKLEKNDEELYQIISNLKTHPPNKPLLDKFNSTNMKIKWDESPDNVWVTSYEIYKDGEAIGMSRQLQFNIADIEPNRSYAISLKAIDVFGNRSEMSPVNHIVIDTSIDNNDFALYKGVFTSSDESMLRTGDNVVDGKHNTRWGSLHSEEVAWVYIDLGKEMNFSKVIINWEHAYAIKYKIQVSGNATMWTNIYANELGTGGVEEITGLAGHGRYIRILCEEKATAFGYSIWNLSVYA</sequence>
<gene>
    <name evidence="2" type="ORF">DX130_26090</name>
</gene>
<dbReference type="InterPro" id="IPR003961">
    <property type="entry name" value="FN3_dom"/>
</dbReference>
<dbReference type="PROSITE" id="PS50022">
    <property type="entry name" value="FA58C_3"/>
    <property type="match status" value="1"/>
</dbReference>
<reference evidence="2 3" key="1">
    <citation type="submission" date="2018-08" db="EMBL/GenBank/DDBJ databases">
        <title>Paenibacillus sp. M4BSY-1, whole genome shotgun sequence.</title>
        <authorList>
            <person name="Tuo L."/>
        </authorList>
    </citation>
    <scope>NUCLEOTIDE SEQUENCE [LARGE SCALE GENOMIC DNA]</scope>
    <source>
        <strain evidence="2 3">M4BSY-1</strain>
    </source>
</reference>
<dbReference type="SUPFAM" id="SSF49785">
    <property type="entry name" value="Galactose-binding domain-like"/>
    <property type="match status" value="1"/>
</dbReference>
<dbReference type="Gene3D" id="2.60.120.260">
    <property type="entry name" value="Galactose-binding domain-like"/>
    <property type="match status" value="1"/>
</dbReference>
<dbReference type="Gene3D" id="2.60.40.10">
    <property type="entry name" value="Immunoglobulins"/>
    <property type="match status" value="1"/>
</dbReference>
<dbReference type="InterPro" id="IPR008979">
    <property type="entry name" value="Galactose-bd-like_sf"/>
</dbReference>
<feature type="domain" description="F5/8 type C" evidence="1">
    <location>
        <begin position="403"/>
        <end position="540"/>
    </location>
</feature>
<dbReference type="SUPFAM" id="SSF49265">
    <property type="entry name" value="Fibronectin type III"/>
    <property type="match status" value="1"/>
</dbReference>
<comment type="caution">
    <text evidence="2">The sequence shown here is derived from an EMBL/GenBank/DDBJ whole genome shotgun (WGS) entry which is preliminary data.</text>
</comment>
<name>A0A371P0I2_9BACL</name>
<dbReference type="Proteomes" id="UP000261905">
    <property type="component" value="Unassembled WGS sequence"/>
</dbReference>
<dbReference type="CDD" id="cd00063">
    <property type="entry name" value="FN3"/>
    <property type="match status" value="1"/>
</dbReference>
<dbReference type="InterPro" id="IPR036116">
    <property type="entry name" value="FN3_sf"/>
</dbReference>
<dbReference type="InterPro" id="IPR013783">
    <property type="entry name" value="Ig-like_fold"/>
</dbReference>
<evidence type="ECO:0000313" key="3">
    <source>
        <dbReference type="Proteomes" id="UP000261905"/>
    </source>
</evidence>
<dbReference type="OrthoDB" id="5480482at2"/>
<dbReference type="Pfam" id="PF00754">
    <property type="entry name" value="F5_F8_type_C"/>
    <property type="match status" value="1"/>
</dbReference>
<dbReference type="EMBL" id="QUBQ01000011">
    <property type="protein sequence ID" value="REK69100.1"/>
    <property type="molecule type" value="Genomic_DNA"/>
</dbReference>
<evidence type="ECO:0000313" key="2">
    <source>
        <dbReference type="EMBL" id="REK69100.1"/>
    </source>
</evidence>
<proteinExistence type="predicted"/>
<evidence type="ECO:0000259" key="1">
    <source>
        <dbReference type="PROSITE" id="PS50022"/>
    </source>
</evidence>
<keyword evidence="3" id="KW-1185">Reference proteome</keyword>